<protein>
    <submittedName>
        <fullName evidence="4">VPS9 domain-containing protein</fullName>
    </submittedName>
</protein>
<proteinExistence type="predicted"/>
<reference evidence="4" key="1">
    <citation type="submission" date="2016-06" db="UniProtKB">
        <authorList>
            <consortium name="WormBaseParasite"/>
        </authorList>
    </citation>
    <scope>IDENTIFICATION</scope>
</reference>
<accession>A0A183HV69</accession>
<evidence type="ECO:0000313" key="2">
    <source>
        <dbReference type="EMBL" id="VDO76019.1"/>
    </source>
</evidence>
<dbReference type="AlphaFoldDB" id="A0A183HV69"/>
<reference evidence="2 3" key="2">
    <citation type="submission" date="2018-11" db="EMBL/GenBank/DDBJ databases">
        <authorList>
            <consortium name="Pathogen Informatics"/>
        </authorList>
    </citation>
    <scope>NUCLEOTIDE SEQUENCE [LARGE SCALE GENOMIC DNA]</scope>
</reference>
<gene>
    <name evidence="2" type="ORF">OFLC_LOCUS11383</name>
</gene>
<evidence type="ECO:0000313" key="3">
    <source>
        <dbReference type="Proteomes" id="UP000267606"/>
    </source>
</evidence>
<evidence type="ECO:0000259" key="1">
    <source>
        <dbReference type="PROSITE" id="PS51205"/>
    </source>
</evidence>
<dbReference type="Gene3D" id="1.20.1050.80">
    <property type="entry name" value="VPS9 domain"/>
    <property type="match status" value="1"/>
</dbReference>
<dbReference type="WBParaSite" id="OFLC_0001138101-mRNA-1">
    <property type="protein sequence ID" value="OFLC_0001138101-mRNA-1"/>
    <property type="gene ID" value="OFLC_0001138101"/>
</dbReference>
<sequence>MGRHSLGCVSQFAPACDRHAWITDDLLPAFVYVTVRAQLQHLHHNCKVVYKLN</sequence>
<feature type="domain" description="VPS9" evidence="1">
    <location>
        <begin position="1"/>
        <end position="53"/>
    </location>
</feature>
<name>A0A183HV69_9BILA</name>
<dbReference type="SUPFAM" id="SSF109993">
    <property type="entry name" value="VPS9 domain"/>
    <property type="match status" value="1"/>
</dbReference>
<dbReference type="EMBL" id="UZAJ01016380">
    <property type="protein sequence ID" value="VDO76019.1"/>
    <property type="molecule type" value="Genomic_DNA"/>
</dbReference>
<dbReference type="PROSITE" id="PS51205">
    <property type="entry name" value="VPS9"/>
    <property type="match status" value="1"/>
</dbReference>
<evidence type="ECO:0000313" key="4">
    <source>
        <dbReference type="WBParaSite" id="OFLC_0001138101-mRNA-1"/>
    </source>
</evidence>
<dbReference type="InterPro" id="IPR003123">
    <property type="entry name" value="VPS9"/>
</dbReference>
<dbReference type="InterPro" id="IPR037191">
    <property type="entry name" value="VPS9_dom_sf"/>
</dbReference>
<organism evidence="4">
    <name type="scientific">Onchocerca flexuosa</name>
    <dbReference type="NCBI Taxonomy" id="387005"/>
    <lineage>
        <taxon>Eukaryota</taxon>
        <taxon>Metazoa</taxon>
        <taxon>Ecdysozoa</taxon>
        <taxon>Nematoda</taxon>
        <taxon>Chromadorea</taxon>
        <taxon>Rhabditida</taxon>
        <taxon>Spirurina</taxon>
        <taxon>Spiruromorpha</taxon>
        <taxon>Filarioidea</taxon>
        <taxon>Onchocercidae</taxon>
        <taxon>Onchocerca</taxon>
    </lineage>
</organism>
<keyword evidence="3" id="KW-1185">Reference proteome</keyword>
<dbReference type="Proteomes" id="UP000267606">
    <property type="component" value="Unassembled WGS sequence"/>
</dbReference>